<keyword evidence="6 9" id="KW-0224">Dipeptidase</keyword>
<feature type="active site" description="Proton donor/acceptor" evidence="9">
    <location>
        <position position="217"/>
    </location>
</feature>
<dbReference type="InterPro" id="IPR009045">
    <property type="entry name" value="Zn_M74/Hedgehog-like"/>
</dbReference>
<keyword evidence="5 9" id="KW-0862">Zinc</keyword>
<evidence type="ECO:0000256" key="4">
    <source>
        <dbReference type="ARBA" id="ARBA00022801"/>
    </source>
</evidence>
<keyword evidence="7 9" id="KW-0482">Metalloprotease</keyword>
<dbReference type="Proteomes" id="UP000663400">
    <property type="component" value="Chromosome"/>
</dbReference>
<evidence type="ECO:0000313" key="12">
    <source>
        <dbReference type="EMBL" id="QSX75400.1"/>
    </source>
</evidence>
<dbReference type="CDD" id="cd14817">
    <property type="entry name" value="D-Ala-D-Ala_dipeptidase_VanX"/>
    <property type="match status" value="1"/>
</dbReference>
<feature type="chain" id="PRO_5045934062" description="D-alanyl-D-alanine dipeptidase" evidence="11">
    <location>
        <begin position="21"/>
        <end position="238"/>
    </location>
</feature>
<comment type="function">
    <text evidence="9 10">Catalyzes hydrolysis of the D-alanyl-D-alanine dipeptide.</text>
</comment>
<dbReference type="PROSITE" id="PS51257">
    <property type="entry name" value="PROKAR_LIPOPROTEIN"/>
    <property type="match status" value="1"/>
</dbReference>
<organism evidence="12 13">
    <name type="scientific">Lysobacter arenosi</name>
    <dbReference type="NCBI Taxonomy" id="2795387"/>
    <lineage>
        <taxon>Bacteria</taxon>
        <taxon>Pseudomonadati</taxon>
        <taxon>Pseudomonadota</taxon>
        <taxon>Gammaproteobacteria</taxon>
        <taxon>Lysobacterales</taxon>
        <taxon>Lysobacteraceae</taxon>
        <taxon>Lysobacter</taxon>
    </lineage>
</organism>
<keyword evidence="4 9" id="KW-0378">Hydrolase</keyword>
<comment type="similarity">
    <text evidence="9 10">Belongs to the peptidase M15D family.</text>
</comment>
<reference evidence="12 13" key="1">
    <citation type="submission" date="2021-02" db="EMBL/GenBank/DDBJ databases">
        <title>Lysobacter arenosi sp. nov., isolated from soil of gangwondo yeongwol, south Korea.</title>
        <authorList>
            <person name="Kim K.R."/>
            <person name="Kim K.H."/>
            <person name="Jeon C.O."/>
        </authorList>
    </citation>
    <scope>NUCLEOTIDE SEQUENCE [LARGE SCALE GENOMIC DNA]</scope>
    <source>
        <strain evidence="12 13">R7</strain>
    </source>
</reference>
<comment type="cofactor">
    <cofactor evidence="9">
        <name>Zn(2+)</name>
        <dbReference type="ChEBI" id="CHEBI:29105"/>
    </cofactor>
    <text evidence="9">Binds 1 zinc ion per subunit.</text>
</comment>
<dbReference type="Gene3D" id="3.30.1380.10">
    <property type="match status" value="1"/>
</dbReference>
<evidence type="ECO:0000256" key="5">
    <source>
        <dbReference type="ARBA" id="ARBA00022833"/>
    </source>
</evidence>
<evidence type="ECO:0000256" key="10">
    <source>
        <dbReference type="PIRNR" id="PIRNR026671"/>
    </source>
</evidence>
<accession>A0ABX7RCG3</accession>
<dbReference type="SUPFAM" id="SSF55166">
    <property type="entry name" value="Hedgehog/DD-peptidase"/>
    <property type="match status" value="1"/>
</dbReference>
<dbReference type="EC" id="3.4.13.22" evidence="9 10"/>
<keyword evidence="13" id="KW-1185">Reference proteome</keyword>
<sequence>MKCGASAMMLVTALAVAACASTPPLVVSEATTPESAGLVDIRALVPDIDLDIRYAGSDNFVGTRVDGYGAARCYLLADAAKALQQAELDLRREGMRLRLYDCYRPARAVRHFVDWAGDLGDQRTKPEYYPRLDKRQLLGDYISPTSGHSRGATLDLTLMQCRADGSACVPLDMGTPFDFFDTRANTDSTQVDARQRENRQRLRSAMERAGFRNYPMEWWHFTLNPEPAPKVFFDVPIE</sequence>
<evidence type="ECO:0000256" key="2">
    <source>
        <dbReference type="ARBA" id="ARBA00022670"/>
    </source>
</evidence>
<dbReference type="EMBL" id="CP071517">
    <property type="protein sequence ID" value="QSX75400.1"/>
    <property type="molecule type" value="Genomic_DNA"/>
</dbReference>
<feature type="binding site" evidence="9">
    <location>
        <position position="220"/>
    </location>
    <ligand>
        <name>Zn(2+)</name>
        <dbReference type="ChEBI" id="CHEBI:29105"/>
        <note>catalytic</note>
    </ligand>
</feature>
<evidence type="ECO:0000256" key="8">
    <source>
        <dbReference type="ARBA" id="ARBA00023316"/>
    </source>
</evidence>
<dbReference type="InterPro" id="IPR000755">
    <property type="entry name" value="A_A_dipeptidase"/>
</dbReference>
<evidence type="ECO:0000256" key="7">
    <source>
        <dbReference type="ARBA" id="ARBA00023049"/>
    </source>
</evidence>
<evidence type="ECO:0000256" key="11">
    <source>
        <dbReference type="SAM" id="SignalP"/>
    </source>
</evidence>
<evidence type="ECO:0000256" key="6">
    <source>
        <dbReference type="ARBA" id="ARBA00022997"/>
    </source>
</evidence>
<feature type="binding site" evidence="9">
    <location>
        <position position="148"/>
    </location>
    <ligand>
        <name>Zn(2+)</name>
        <dbReference type="ChEBI" id="CHEBI:29105"/>
        <note>catalytic</note>
    </ligand>
</feature>
<feature type="site" description="Transition state stabilizer" evidence="9">
    <location>
        <position position="104"/>
    </location>
</feature>
<protein>
    <recommendedName>
        <fullName evidence="9 10">D-alanyl-D-alanine dipeptidase</fullName>
        <shortName evidence="9 10">D-Ala-D-Ala dipeptidase</shortName>
        <ecNumber evidence="9 10">3.4.13.22</ecNumber>
    </recommendedName>
</protein>
<gene>
    <name evidence="9" type="primary">ddpX</name>
    <name evidence="12" type="ORF">HIV01_002290</name>
</gene>
<evidence type="ECO:0000256" key="1">
    <source>
        <dbReference type="ARBA" id="ARBA00001362"/>
    </source>
</evidence>
<feature type="signal peptide" evidence="11">
    <location>
        <begin position="1"/>
        <end position="20"/>
    </location>
</feature>
<dbReference type="PANTHER" id="PTHR43126">
    <property type="entry name" value="D-ALANYL-D-ALANINE DIPEPTIDASE"/>
    <property type="match status" value="1"/>
</dbReference>
<dbReference type="PIRSF" id="PIRSF026671">
    <property type="entry name" value="AA_dipeptidase"/>
    <property type="match status" value="1"/>
</dbReference>
<dbReference type="RefSeq" id="WP_207527059.1">
    <property type="nucleotide sequence ID" value="NZ_CP071517.1"/>
</dbReference>
<proteinExistence type="inferred from homology"/>
<keyword evidence="3 9" id="KW-0479">Metal-binding</keyword>
<feature type="binding site" evidence="9">
    <location>
        <position position="155"/>
    </location>
    <ligand>
        <name>Zn(2+)</name>
        <dbReference type="ChEBI" id="CHEBI:29105"/>
        <note>catalytic</note>
    </ligand>
</feature>
<evidence type="ECO:0000313" key="13">
    <source>
        <dbReference type="Proteomes" id="UP000663400"/>
    </source>
</evidence>
<comment type="catalytic activity">
    <reaction evidence="1 9 10">
        <text>D-alanyl-D-alanine + H2O = 2 D-alanine</text>
        <dbReference type="Rhea" id="RHEA:20661"/>
        <dbReference type="ChEBI" id="CHEBI:15377"/>
        <dbReference type="ChEBI" id="CHEBI:57416"/>
        <dbReference type="ChEBI" id="CHEBI:57822"/>
        <dbReference type="EC" id="3.4.13.22"/>
    </reaction>
</comment>
<keyword evidence="8 10" id="KW-0961">Cell wall biogenesis/degradation</keyword>
<evidence type="ECO:0000256" key="9">
    <source>
        <dbReference type="HAMAP-Rule" id="MF_01924"/>
    </source>
</evidence>
<dbReference type="HAMAP" id="MF_01924">
    <property type="entry name" value="A_A_dipeptidase"/>
    <property type="match status" value="1"/>
</dbReference>
<evidence type="ECO:0000256" key="3">
    <source>
        <dbReference type="ARBA" id="ARBA00022723"/>
    </source>
</evidence>
<keyword evidence="2 9" id="KW-0645">Protease</keyword>
<dbReference type="Pfam" id="PF01427">
    <property type="entry name" value="Peptidase_M15"/>
    <property type="match status" value="1"/>
</dbReference>
<dbReference type="PANTHER" id="PTHR43126:SF1">
    <property type="entry name" value="D-ALANYL-D-ALANINE DIPEPTIDASE"/>
    <property type="match status" value="1"/>
</dbReference>
<keyword evidence="11" id="KW-0732">Signal</keyword>
<name>A0ABX7RCG3_9GAMM</name>